<dbReference type="Proteomes" id="UP000194432">
    <property type="component" value="Chromosome 1"/>
</dbReference>
<organism evidence="1 2">
    <name type="scientific">Acidovorax carolinensis</name>
    <dbReference type="NCBI Taxonomy" id="553814"/>
    <lineage>
        <taxon>Bacteria</taxon>
        <taxon>Pseudomonadati</taxon>
        <taxon>Pseudomonadota</taxon>
        <taxon>Betaproteobacteria</taxon>
        <taxon>Burkholderiales</taxon>
        <taxon>Comamonadaceae</taxon>
        <taxon>Acidovorax</taxon>
    </lineage>
</organism>
<accession>A0A240U8L9</accession>
<dbReference type="KEGG" id="acin:CBP34_16345"/>
<proteinExistence type="predicted"/>
<reference evidence="1 2" key="1">
    <citation type="submission" date="2017-05" db="EMBL/GenBank/DDBJ databases">
        <title>Polyphasic characterization of four soil-derived phenanthrene-degrading Acidovorax strains and proposal of Acidovorax phenanthrenivorans sp. nov.</title>
        <authorList>
            <person name="Singleton D.R."/>
            <person name="Lee J."/>
            <person name="Dickey A.N."/>
            <person name="Stroud A."/>
            <person name="Scholl E.H."/>
            <person name="Wright F.A."/>
            <person name="Aitken M.D."/>
        </authorList>
    </citation>
    <scope>NUCLEOTIDE SEQUENCE [LARGE SCALE GENOMIC DNA]</scope>
    <source>
        <strain evidence="1">NA3</strain>
    </source>
</reference>
<evidence type="ECO:0008006" key="3">
    <source>
        <dbReference type="Google" id="ProtNLM"/>
    </source>
</evidence>
<dbReference type="Pfam" id="PF11142">
    <property type="entry name" value="DUF2917"/>
    <property type="match status" value="1"/>
</dbReference>
<dbReference type="EMBL" id="CP021361">
    <property type="protein sequence ID" value="ART53737.1"/>
    <property type="molecule type" value="Genomic_DNA"/>
</dbReference>
<gene>
    <name evidence="1" type="ORF">CBP34_16345</name>
</gene>
<keyword evidence="2" id="KW-1185">Reference proteome</keyword>
<evidence type="ECO:0000313" key="2">
    <source>
        <dbReference type="Proteomes" id="UP000194432"/>
    </source>
</evidence>
<name>A0A240U8L9_9BURK</name>
<dbReference type="AlphaFoldDB" id="A0A240U8L9"/>
<dbReference type="RefSeq" id="WP_094099224.1">
    <property type="nucleotide sequence ID" value="NZ_CP021361.1"/>
</dbReference>
<protein>
    <recommendedName>
        <fullName evidence="3">DUF2917 domain-containing protein</fullName>
    </recommendedName>
</protein>
<sequence>MSSRNVLELQQSVHASQTGCAVAGSWKLATGQAVSLHTRAPGVLEIARGRVWLTLAGSLNHLPGAAADHVLQAGERLAVAPGQHVVMEAWNPSGGAADAVAFRWLSNSPSATATAPTASAIAHDWECAVVQPLRDLVHALAQGGRALGAAVVDVAGAGGQCAAGLARFVGHRIAHQRQRATSCVQS</sequence>
<dbReference type="InterPro" id="IPR021317">
    <property type="entry name" value="DUF2917"/>
</dbReference>
<evidence type="ECO:0000313" key="1">
    <source>
        <dbReference type="EMBL" id="ART53737.1"/>
    </source>
</evidence>